<name>A0A6J4QDP9_9ACTN</name>
<feature type="region of interest" description="Disordered" evidence="1">
    <location>
        <begin position="50"/>
        <end position="72"/>
    </location>
</feature>
<sequence>MVARRKPPPQFRYLDPEIAESYLASLTGGLPEGSSTTERANVIERSVYNVGTRGTGAGGGRDTEDGSENQERYRYPPEAIFRFLYEELDAETEEGKILIPLDRLDEESWQELEDRNIVEITGTIKIPDPLKAMEAMGTFKTWLPALERIGEFVGEGVEDIGIGQKERSMIDGLGDMKEVADSQDATVIVIEVINTPRYRFVAKLKKSLLRTSLMDIEGEAKILGTVQRKLKKGDPPIGFEQLIPGLDALRAFQGNQQPRPNRAARRGPQRRRKPQGSDGNSISYPAATFTPIGIY</sequence>
<protein>
    <submittedName>
        <fullName evidence="2">Uncharacterized protein</fullName>
    </submittedName>
</protein>
<dbReference type="InterPro" id="IPR045633">
    <property type="entry name" value="DUF6414"/>
</dbReference>
<dbReference type="Pfam" id="PF19952">
    <property type="entry name" value="DUF6414"/>
    <property type="match status" value="1"/>
</dbReference>
<accession>A0A6J4QDP9</accession>
<gene>
    <name evidence="2" type="ORF">AVDCRST_MAG28-1769</name>
</gene>
<feature type="region of interest" description="Disordered" evidence="1">
    <location>
        <begin position="253"/>
        <end position="285"/>
    </location>
</feature>
<feature type="compositionally biased region" description="Basic and acidic residues" evidence="1">
    <location>
        <begin position="61"/>
        <end position="72"/>
    </location>
</feature>
<evidence type="ECO:0000256" key="1">
    <source>
        <dbReference type="SAM" id="MobiDB-lite"/>
    </source>
</evidence>
<dbReference type="AlphaFoldDB" id="A0A6J4QDP9"/>
<feature type="compositionally biased region" description="Basic residues" evidence="1">
    <location>
        <begin position="262"/>
        <end position="274"/>
    </location>
</feature>
<evidence type="ECO:0000313" key="2">
    <source>
        <dbReference type="EMBL" id="CAA9435192.1"/>
    </source>
</evidence>
<proteinExistence type="predicted"/>
<organism evidence="2">
    <name type="scientific">uncultured Rubrobacteraceae bacterium</name>
    <dbReference type="NCBI Taxonomy" id="349277"/>
    <lineage>
        <taxon>Bacteria</taxon>
        <taxon>Bacillati</taxon>
        <taxon>Actinomycetota</taxon>
        <taxon>Rubrobacteria</taxon>
        <taxon>Rubrobacterales</taxon>
        <taxon>Rubrobacteraceae</taxon>
        <taxon>environmental samples</taxon>
    </lineage>
</organism>
<reference evidence="2" key="1">
    <citation type="submission" date="2020-02" db="EMBL/GenBank/DDBJ databases">
        <authorList>
            <person name="Meier V. D."/>
        </authorList>
    </citation>
    <scope>NUCLEOTIDE SEQUENCE</scope>
    <source>
        <strain evidence="2">AVDCRST_MAG28</strain>
    </source>
</reference>
<dbReference type="EMBL" id="CADCVE010000001">
    <property type="protein sequence ID" value="CAA9435192.1"/>
    <property type="molecule type" value="Genomic_DNA"/>
</dbReference>